<evidence type="ECO:0000259" key="4">
    <source>
        <dbReference type="Pfam" id="PF01420"/>
    </source>
</evidence>
<dbReference type="PANTHER" id="PTHR30408">
    <property type="entry name" value="TYPE-1 RESTRICTION ENZYME ECOKI SPECIFICITY PROTEIN"/>
    <property type="match status" value="1"/>
</dbReference>
<dbReference type="CDD" id="cd17263">
    <property type="entry name" value="RMtype1_S_AbaB8300I-TRD1-CR1_like"/>
    <property type="match status" value="1"/>
</dbReference>
<evidence type="ECO:0000256" key="1">
    <source>
        <dbReference type="ARBA" id="ARBA00010923"/>
    </source>
</evidence>
<protein>
    <submittedName>
        <fullName evidence="5">Putative type I restriction-modification system specificity subunit</fullName>
    </submittedName>
</protein>
<dbReference type="OrthoDB" id="5296428at2"/>
<proteinExistence type="inferred from homology"/>
<dbReference type="InterPro" id="IPR044946">
    <property type="entry name" value="Restrct_endonuc_typeI_TRD_sf"/>
</dbReference>
<accession>A0A1W1H947</accession>
<evidence type="ECO:0000256" key="2">
    <source>
        <dbReference type="ARBA" id="ARBA00022747"/>
    </source>
</evidence>
<dbReference type="Gene3D" id="1.10.287.1120">
    <property type="entry name" value="Bipartite methylase S protein"/>
    <property type="match status" value="1"/>
</dbReference>
<organism evidence="5 6">
    <name type="scientific">Desulfamplus magnetovallimortis</name>
    <dbReference type="NCBI Taxonomy" id="1246637"/>
    <lineage>
        <taxon>Bacteria</taxon>
        <taxon>Pseudomonadati</taxon>
        <taxon>Thermodesulfobacteriota</taxon>
        <taxon>Desulfobacteria</taxon>
        <taxon>Desulfobacterales</taxon>
        <taxon>Desulfobacteraceae</taxon>
        <taxon>Desulfamplus</taxon>
    </lineage>
</organism>
<dbReference type="Proteomes" id="UP000191931">
    <property type="component" value="Unassembled WGS sequence"/>
</dbReference>
<keyword evidence="2" id="KW-0680">Restriction system</keyword>
<keyword evidence="3" id="KW-0238">DNA-binding</keyword>
<keyword evidence="6" id="KW-1185">Reference proteome</keyword>
<sequence length="188" mass="21862">MKTREGYKNTKIGWVTDDWEEKSIGDLVSFSGGSQPPRKTFIFEPKEGYVRLIQIRDYKTDKYKTYVPSTSTKKFCTADDIMIGRYGPPIFQILRGIEGAYNVALIKCIPQEHIMKKYLWYYLNQRKLFSFIENLSQRSSGQTGVDMEMLKNYPFPLPPLLEQQKIADILSTVDCLQDRCGLKFDDKN</sequence>
<comment type="similarity">
    <text evidence="1">Belongs to the type-I restriction system S methylase family.</text>
</comment>
<dbReference type="SUPFAM" id="SSF116734">
    <property type="entry name" value="DNA methylase specificity domain"/>
    <property type="match status" value="1"/>
</dbReference>
<dbReference type="STRING" id="1246637.MTBBW1_1660004"/>
<dbReference type="PANTHER" id="PTHR30408:SF12">
    <property type="entry name" value="TYPE I RESTRICTION ENZYME MJAVIII SPECIFICITY SUBUNIT"/>
    <property type="match status" value="1"/>
</dbReference>
<dbReference type="InterPro" id="IPR000055">
    <property type="entry name" value="Restrct_endonuc_typeI_TRD"/>
</dbReference>
<evidence type="ECO:0000313" key="5">
    <source>
        <dbReference type="EMBL" id="SLM28983.1"/>
    </source>
</evidence>
<gene>
    <name evidence="5" type="ORF">MTBBW1_1660004</name>
</gene>
<dbReference type="AlphaFoldDB" id="A0A1W1H947"/>
<reference evidence="5 6" key="1">
    <citation type="submission" date="2017-03" db="EMBL/GenBank/DDBJ databases">
        <authorList>
            <person name="Afonso C.L."/>
            <person name="Miller P.J."/>
            <person name="Scott M.A."/>
            <person name="Spackman E."/>
            <person name="Goraichik I."/>
            <person name="Dimitrov K.M."/>
            <person name="Suarez D.L."/>
            <person name="Swayne D.E."/>
        </authorList>
    </citation>
    <scope>NUCLEOTIDE SEQUENCE [LARGE SCALE GENOMIC DNA]</scope>
    <source>
        <strain evidence="5">PRJEB14757</strain>
    </source>
</reference>
<dbReference type="EMBL" id="FWEV01000075">
    <property type="protein sequence ID" value="SLM28983.1"/>
    <property type="molecule type" value="Genomic_DNA"/>
</dbReference>
<dbReference type="GO" id="GO:0003677">
    <property type="term" value="F:DNA binding"/>
    <property type="evidence" value="ECO:0007669"/>
    <property type="project" value="UniProtKB-KW"/>
</dbReference>
<evidence type="ECO:0000313" key="6">
    <source>
        <dbReference type="Proteomes" id="UP000191931"/>
    </source>
</evidence>
<evidence type="ECO:0000256" key="3">
    <source>
        <dbReference type="ARBA" id="ARBA00023125"/>
    </source>
</evidence>
<dbReference type="Pfam" id="PF01420">
    <property type="entry name" value="Methylase_S"/>
    <property type="match status" value="1"/>
</dbReference>
<dbReference type="GO" id="GO:0009307">
    <property type="term" value="P:DNA restriction-modification system"/>
    <property type="evidence" value="ECO:0007669"/>
    <property type="project" value="UniProtKB-KW"/>
</dbReference>
<dbReference type="InterPro" id="IPR052021">
    <property type="entry name" value="Type-I_RS_S_subunit"/>
</dbReference>
<dbReference type="RefSeq" id="WP_080805592.1">
    <property type="nucleotide sequence ID" value="NZ_LT828551.1"/>
</dbReference>
<feature type="domain" description="Type I restriction modification DNA specificity" evidence="4">
    <location>
        <begin position="17"/>
        <end position="174"/>
    </location>
</feature>
<dbReference type="Gene3D" id="3.90.220.20">
    <property type="entry name" value="DNA methylase specificity domains"/>
    <property type="match status" value="1"/>
</dbReference>
<name>A0A1W1H947_9BACT</name>